<evidence type="ECO:0000313" key="1">
    <source>
        <dbReference type="EMBL" id="GAG18697.1"/>
    </source>
</evidence>
<dbReference type="EMBL" id="BARS01036770">
    <property type="protein sequence ID" value="GAG18697.1"/>
    <property type="molecule type" value="Genomic_DNA"/>
</dbReference>
<accession>X0W5W4</accession>
<reference evidence="1" key="1">
    <citation type="journal article" date="2014" name="Front. Microbiol.">
        <title>High frequency of phylogenetically diverse reductive dehalogenase-homologous genes in deep subseafloor sedimentary metagenomes.</title>
        <authorList>
            <person name="Kawai M."/>
            <person name="Futagami T."/>
            <person name="Toyoda A."/>
            <person name="Takaki Y."/>
            <person name="Nishi S."/>
            <person name="Hori S."/>
            <person name="Arai W."/>
            <person name="Tsubouchi T."/>
            <person name="Morono Y."/>
            <person name="Uchiyama I."/>
            <person name="Ito T."/>
            <person name="Fujiyama A."/>
            <person name="Inagaki F."/>
            <person name="Takami H."/>
        </authorList>
    </citation>
    <scope>NUCLEOTIDE SEQUENCE</scope>
    <source>
        <strain evidence="1">Expedition CK06-06</strain>
    </source>
</reference>
<feature type="non-terminal residue" evidence="1">
    <location>
        <position position="76"/>
    </location>
</feature>
<proteinExistence type="predicted"/>
<gene>
    <name evidence="1" type="ORF">S01H1_56466</name>
</gene>
<organism evidence="1">
    <name type="scientific">marine sediment metagenome</name>
    <dbReference type="NCBI Taxonomy" id="412755"/>
    <lineage>
        <taxon>unclassified sequences</taxon>
        <taxon>metagenomes</taxon>
        <taxon>ecological metagenomes</taxon>
    </lineage>
</organism>
<sequence>MDIQYHERKTDQKLAGGVISAFTSLIGDVAQAPDQNLLSIKLEGRTILTHTHKDIVGILIVDKDLRLFRNSHKTFV</sequence>
<comment type="caution">
    <text evidence="1">The sequence shown here is derived from an EMBL/GenBank/DDBJ whole genome shotgun (WGS) entry which is preliminary data.</text>
</comment>
<protein>
    <submittedName>
        <fullName evidence="1">Uncharacterized protein</fullName>
    </submittedName>
</protein>
<name>X0W5W4_9ZZZZ</name>
<dbReference type="AlphaFoldDB" id="X0W5W4"/>